<dbReference type="GO" id="GO:0016020">
    <property type="term" value="C:membrane"/>
    <property type="evidence" value="ECO:0007669"/>
    <property type="project" value="UniProtKB-SubCell"/>
</dbReference>
<evidence type="ECO:0000313" key="7">
    <source>
        <dbReference type="EMBL" id="CAB3226698.1"/>
    </source>
</evidence>
<evidence type="ECO:0000256" key="1">
    <source>
        <dbReference type="ARBA" id="ARBA00004141"/>
    </source>
</evidence>
<feature type="transmembrane region" description="Helical" evidence="5">
    <location>
        <begin position="174"/>
        <end position="192"/>
    </location>
</feature>
<feature type="transmembrane region" description="Helical" evidence="5">
    <location>
        <begin position="56"/>
        <end position="77"/>
    </location>
</feature>
<feature type="transmembrane region" description="Helical" evidence="5">
    <location>
        <begin position="288"/>
        <end position="310"/>
    </location>
</feature>
<accession>A0A8S0Z2I7</accession>
<keyword evidence="4 5" id="KW-0472">Membrane</keyword>
<dbReference type="PROSITE" id="PS50850">
    <property type="entry name" value="MFS"/>
    <property type="match status" value="1"/>
</dbReference>
<feature type="transmembrane region" description="Helical" evidence="5">
    <location>
        <begin position="261"/>
        <end position="282"/>
    </location>
</feature>
<evidence type="ECO:0000313" key="8">
    <source>
        <dbReference type="Proteomes" id="UP000494106"/>
    </source>
</evidence>
<proteinExistence type="predicted"/>
<keyword evidence="2 5" id="KW-0812">Transmembrane</keyword>
<feature type="transmembrane region" description="Helical" evidence="5">
    <location>
        <begin position="380"/>
        <end position="400"/>
    </location>
</feature>
<evidence type="ECO:0000256" key="5">
    <source>
        <dbReference type="SAM" id="Phobius"/>
    </source>
</evidence>
<dbReference type="GO" id="GO:0022857">
    <property type="term" value="F:transmembrane transporter activity"/>
    <property type="evidence" value="ECO:0007669"/>
    <property type="project" value="InterPro"/>
</dbReference>
<feature type="transmembrane region" description="Helical" evidence="5">
    <location>
        <begin position="406"/>
        <end position="426"/>
    </location>
</feature>
<dbReference type="EMBL" id="CADEBC010000232">
    <property type="protein sequence ID" value="CAB3226698.1"/>
    <property type="molecule type" value="Genomic_DNA"/>
</dbReference>
<protein>
    <recommendedName>
        <fullName evidence="6">Major facilitator superfamily (MFS) profile domain-containing protein</fullName>
    </recommendedName>
</protein>
<dbReference type="InterPro" id="IPR020846">
    <property type="entry name" value="MFS_dom"/>
</dbReference>
<dbReference type="Pfam" id="PF00083">
    <property type="entry name" value="Sugar_tr"/>
    <property type="match status" value="1"/>
</dbReference>
<reference evidence="7 8" key="1">
    <citation type="submission" date="2020-04" db="EMBL/GenBank/DDBJ databases">
        <authorList>
            <person name="Wallbank WR R."/>
            <person name="Pardo Diaz C."/>
            <person name="Kozak K."/>
            <person name="Martin S."/>
            <person name="Jiggins C."/>
            <person name="Moest M."/>
            <person name="Warren A I."/>
            <person name="Byers J.R.P. K."/>
            <person name="Montejo-Kovacevich G."/>
            <person name="Yen C E."/>
        </authorList>
    </citation>
    <scope>NUCLEOTIDE SEQUENCE [LARGE SCALE GENOMIC DNA]</scope>
</reference>
<dbReference type="OrthoDB" id="3936150at2759"/>
<feature type="transmembrane region" description="Helical" evidence="5">
    <location>
        <begin position="145"/>
        <end position="168"/>
    </location>
</feature>
<evidence type="ECO:0000256" key="2">
    <source>
        <dbReference type="ARBA" id="ARBA00022692"/>
    </source>
</evidence>
<keyword evidence="8" id="KW-1185">Reference proteome</keyword>
<evidence type="ECO:0000256" key="4">
    <source>
        <dbReference type="ARBA" id="ARBA00023136"/>
    </source>
</evidence>
<feature type="transmembrane region" description="Helical" evidence="5">
    <location>
        <begin position="116"/>
        <end position="138"/>
    </location>
</feature>
<dbReference type="AlphaFoldDB" id="A0A8S0Z2I7"/>
<feature type="transmembrane region" description="Helical" evidence="5">
    <location>
        <begin position="317"/>
        <end position="336"/>
    </location>
</feature>
<dbReference type="Proteomes" id="UP000494106">
    <property type="component" value="Unassembled WGS sequence"/>
</dbReference>
<dbReference type="PANTHER" id="PTHR24064">
    <property type="entry name" value="SOLUTE CARRIER FAMILY 22 MEMBER"/>
    <property type="match status" value="1"/>
</dbReference>
<feature type="transmembrane region" description="Helical" evidence="5">
    <location>
        <begin position="89"/>
        <end position="110"/>
    </location>
</feature>
<feature type="domain" description="Major facilitator superfamily (MFS) profile" evidence="6">
    <location>
        <begin position="7"/>
        <end position="432"/>
    </location>
</feature>
<dbReference type="InterPro" id="IPR036259">
    <property type="entry name" value="MFS_trans_sf"/>
</dbReference>
<dbReference type="Gene3D" id="1.20.1250.20">
    <property type="entry name" value="MFS general substrate transporter like domains"/>
    <property type="match status" value="1"/>
</dbReference>
<gene>
    <name evidence="7" type="ORF">APLA_LOCUS3018</name>
</gene>
<keyword evidence="3 5" id="KW-1133">Transmembrane helix</keyword>
<sequence>MEEYPCLIFDTDLLLLDPNLDKTLIPLVPCKEFIYDTSMFPRTIVSEWNLVCDRRWLVHACQVVMMWGILVGGIFFGVVADKYGRRTPLLIAIVIEGVAGLLASVIPWFWVFLINWFILAMANGGISLIAFVLCMEVVSGKWRTIIPVLHQLPFGLGNALMAGLANWLRDWRKLELALGCFTSSFILFWIWIPESPRWLIASGQMDKALEILVQAAKMNSREISVKEISRLLSKHVNPMANKSVPTFSAFLKSKNMRMKTILLSMNWFCTGLSFYTFAQYLGSIGRDIFIAVAVTGVISSLGGLTCVYVVTKVGRKTALGLYQGITGICFILLLLQPESKLKANWARLLFAGIGFGGMAGTVPVLYLYSGEIFPTLGRNCGLVGVSTFARVGSMIAPVMLLLEGFLAGFPLLILTIISICQMLMILPLPETKNVNLPDTLEEAEKI</sequence>
<name>A0A8S0Z2I7_ARCPL</name>
<evidence type="ECO:0000259" key="6">
    <source>
        <dbReference type="PROSITE" id="PS50850"/>
    </source>
</evidence>
<evidence type="ECO:0000256" key="3">
    <source>
        <dbReference type="ARBA" id="ARBA00022989"/>
    </source>
</evidence>
<feature type="transmembrane region" description="Helical" evidence="5">
    <location>
        <begin position="348"/>
        <end position="368"/>
    </location>
</feature>
<dbReference type="InterPro" id="IPR005828">
    <property type="entry name" value="MFS_sugar_transport-like"/>
</dbReference>
<comment type="subcellular location">
    <subcellularLocation>
        <location evidence="1">Membrane</location>
        <topology evidence="1">Multi-pass membrane protein</topology>
    </subcellularLocation>
</comment>
<comment type="caution">
    <text evidence="7">The sequence shown here is derived from an EMBL/GenBank/DDBJ whole genome shotgun (WGS) entry which is preliminary data.</text>
</comment>
<organism evidence="7 8">
    <name type="scientific">Arctia plantaginis</name>
    <name type="common">Wood tiger moth</name>
    <name type="synonym">Phalaena plantaginis</name>
    <dbReference type="NCBI Taxonomy" id="874455"/>
    <lineage>
        <taxon>Eukaryota</taxon>
        <taxon>Metazoa</taxon>
        <taxon>Ecdysozoa</taxon>
        <taxon>Arthropoda</taxon>
        <taxon>Hexapoda</taxon>
        <taxon>Insecta</taxon>
        <taxon>Pterygota</taxon>
        <taxon>Neoptera</taxon>
        <taxon>Endopterygota</taxon>
        <taxon>Lepidoptera</taxon>
        <taxon>Glossata</taxon>
        <taxon>Ditrysia</taxon>
        <taxon>Noctuoidea</taxon>
        <taxon>Erebidae</taxon>
        <taxon>Arctiinae</taxon>
        <taxon>Arctia</taxon>
    </lineage>
</organism>
<dbReference type="SUPFAM" id="SSF103473">
    <property type="entry name" value="MFS general substrate transporter"/>
    <property type="match status" value="1"/>
</dbReference>